<feature type="region of interest" description="Disordered" evidence="1">
    <location>
        <begin position="50"/>
        <end position="95"/>
    </location>
</feature>
<comment type="caution">
    <text evidence="4">The sequence shown here is derived from an EMBL/GenBank/DDBJ whole genome shotgun (WGS) entry which is preliminary data.</text>
</comment>
<protein>
    <submittedName>
        <fullName evidence="4">Uncharacterized protein DUF4124</fullName>
    </submittedName>
</protein>
<evidence type="ECO:0000256" key="2">
    <source>
        <dbReference type="SAM" id="SignalP"/>
    </source>
</evidence>
<dbReference type="RefSeq" id="WP_207906934.1">
    <property type="nucleotide sequence ID" value="NZ_BAAAFU010000008.1"/>
</dbReference>
<dbReference type="EMBL" id="SMFQ01000002">
    <property type="protein sequence ID" value="TCJ88821.1"/>
    <property type="molecule type" value="Genomic_DNA"/>
</dbReference>
<feature type="chain" id="PRO_5020426928" evidence="2">
    <location>
        <begin position="23"/>
        <end position="192"/>
    </location>
</feature>
<dbReference type="Proteomes" id="UP000294887">
    <property type="component" value="Unassembled WGS sequence"/>
</dbReference>
<dbReference type="Pfam" id="PF13511">
    <property type="entry name" value="DUF4124"/>
    <property type="match status" value="1"/>
</dbReference>
<dbReference type="AlphaFoldDB" id="A0A4R1FDA8"/>
<reference evidence="4 5" key="1">
    <citation type="submission" date="2019-03" db="EMBL/GenBank/DDBJ databases">
        <title>Genomic Encyclopedia of Type Strains, Phase IV (KMG-IV): sequencing the most valuable type-strain genomes for metagenomic binning, comparative biology and taxonomic classification.</title>
        <authorList>
            <person name="Goeker M."/>
        </authorList>
    </citation>
    <scope>NUCLEOTIDE SEQUENCE [LARGE SCALE GENOMIC DNA]</scope>
    <source>
        <strain evidence="4 5">DSM 24830</strain>
    </source>
</reference>
<evidence type="ECO:0000313" key="4">
    <source>
        <dbReference type="EMBL" id="TCJ88821.1"/>
    </source>
</evidence>
<feature type="domain" description="DUF4124" evidence="3">
    <location>
        <begin position="14"/>
        <end position="65"/>
    </location>
</feature>
<evidence type="ECO:0000259" key="3">
    <source>
        <dbReference type="Pfam" id="PF13511"/>
    </source>
</evidence>
<gene>
    <name evidence="4" type="ORF">EV695_0681</name>
</gene>
<keyword evidence="5" id="KW-1185">Reference proteome</keyword>
<accession>A0A4R1FDA8</accession>
<evidence type="ECO:0000313" key="5">
    <source>
        <dbReference type="Proteomes" id="UP000294887"/>
    </source>
</evidence>
<feature type="signal peptide" evidence="2">
    <location>
        <begin position="1"/>
        <end position="22"/>
    </location>
</feature>
<sequence length="192" mass="20946">MHTKKTLFMLILGLAISTSGYAKIYKWTDANGKTHYTATPPPAQKKVISNEEFKVHKTPKSSLRPSSSYAKSSNSNSSDTSKSSKKTKAKKKPITKIHARAQCGKAINKAPALMSKIRSQLRQAISAGKVPASKMEEFEKQERAGKFKAPSMDKCVKDYMAGGGRQTDTIADNSASDAIAWIQLDAAFGQFK</sequence>
<feature type="compositionally biased region" description="Low complexity" evidence="1">
    <location>
        <begin position="66"/>
        <end position="81"/>
    </location>
</feature>
<name>A0A4R1FDA8_9GAMM</name>
<proteinExistence type="predicted"/>
<dbReference type="InterPro" id="IPR025392">
    <property type="entry name" value="DUF4124"/>
</dbReference>
<organism evidence="4 5">
    <name type="scientific">Cocleimonas flava</name>
    <dbReference type="NCBI Taxonomy" id="634765"/>
    <lineage>
        <taxon>Bacteria</taxon>
        <taxon>Pseudomonadati</taxon>
        <taxon>Pseudomonadota</taxon>
        <taxon>Gammaproteobacteria</taxon>
        <taxon>Thiotrichales</taxon>
        <taxon>Thiotrichaceae</taxon>
        <taxon>Cocleimonas</taxon>
    </lineage>
</organism>
<keyword evidence="2" id="KW-0732">Signal</keyword>
<evidence type="ECO:0000256" key="1">
    <source>
        <dbReference type="SAM" id="MobiDB-lite"/>
    </source>
</evidence>
<feature type="compositionally biased region" description="Basic residues" evidence="1">
    <location>
        <begin position="83"/>
        <end position="95"/>
    </location>
</feature>